<sequence>MTNRSLYNMLAPDMRAKTPWQAAKSPPFNDVERTLSGRIWAGIPGGHKWLGYFPIYDREFGRFRGTSPRILEIGVYKGASLLLWQQFFGEGVQVVGIDIDPNCAGFSQPEQNIFVEIGDQSDPAFLQSIVEKYGPFDIIIDDGSHIASHQIASFNGLFMAGLKDNGVYLVEDLECMYWGHTDAFRDAPTTSVDFFKMLIDVQNSIYEDYTYNDFSLNIPGSRTEYTAIELAKSIAGLKFLRGVVVIDKAPQIPPLTLHL</sequence>
<proteinExistence type="predicted"/>
<dbReference type="GO" id="GO:0032259">
    <property type="term" value="P:methylation"/>
    <property type="evidence" value="ECO:0007669"/>
    <property type="project" value="UniProtKB-KW"/>
</dbReference>
<keyword evidence="2" id="KW-1185">Reference proteome</keyword>
<evidence type="ECO:0000313" key="1">
    <source>
        <dbReference type="EMBL" id="TDK37113.1"/>
    </source>
</evidence>
<reference evidence="1 2" key="1">
    <citation type="submission" date="2019-03" db="EMBL/GenBank/DDBJ databases">
        <title>Rhizobium sp. nov., an bacterium isolated from biocrust in Mu Us Desert.</title>
        <authorList>
            <person name="Lixiong L."/>
        </authorList>
    </citation>
    <scope>NUCLEOTIDE SEQUENCE [LARGE SCALE GENOMIC DNA]</scope>
    <source>
        <strain evidence="1 2">SPY-1</strain>
    </source>
</reference>
<dbReference type="GO" id="GO:0008168">
    <property type="term" value="F:methyltransferase activity"/>
    <property type="evidence" value="ECO:0007669"/>
    <property type="project" value="UniProtKB-KW"/>
</dbReference>
<dbReference type="Gene3D" id="3.40.50.150">
    <property type="entry name" value="Vaccinia Virus protein VP39"/>
    <property type="match status" value="1"/>
</dbReference>
<dbReference type="CDD" id="cd02440">
    <property type="entry name" value="AdoMet_MTases"/>
    <property type="match status" value="1"/>
</dbReference>
<keyword evidence="1" id="KW-0808">Transferase</keyword>
<dbReference type="EMBL" id="SMTL01000002">
    <property type="protein sequence ID" value="TDK37113.1"/>
    <property type="molecule type" value="Genomic_DNA"/>
</dbReference>
<dbReference type="AlphaFoldDB" id="A0A4R5UK22"/>
<comment type="caution">
    <text evidence="1">The sequence shown here is derived from an EMBL/GenBank/DDBJ whole genome shotgun (WGS) entry which is preliminary data.</text>
</comment>
<evidence type="ECO:0000313" key="2">
    <source>
        <dbReference type="Proteomes" id="UP000295238"/>
    </source>
</evidence>
<accession>A0A4R5UK22</accession>
<name>A0A4R5UK22_9HYPH</name>
<protein>
    <submittedName>
        <fullName evidence="1">Class I SAM-dependent methyltransferase</fullName>
    </submittedName>
</protein>
<dbReference type="Proteomes" id="UP000295238">
    <property type="component" value="Unassembled WGS sequence"/>
</dbReference>
<dbReference type="SUPFAM" id="SSF53335">
    <property type="entry name" value="S-adenosyl-L-methionine-dependent methyltransferases"/>
    <property type="match status" value="1"/>
</dbReference>
<dbReference type="InterPro" id="IPR029063">
    <property type="entry name" value="SAM-dependent_MTases_sf"/>
</dbReference>
<keyword evidence="1" id="KW-0489">Methyltransferase</keyword>
<gene>
    <name evidence="1" type="ORF">E2F50_09450</name>
</gene>
<organism evidence="1 2">
    <name type="scientific">Rhizobium deserti</name>
    <dbReference type="NCBI Taxonomy" id="2547961"/>
    <lineage>
        <taxon>Bacteria</taxon>
        <taxon>Pseudomonadati</taxon>
        <taxon>Pseudomonadota</taxon>
        <taxon>Alphaproteobacteria</taxon>
        <taxon>Hyphomicrobiales</taxon>
        <taxon>Rhizobiaceae</taxon>
        <taxon>Rhizobium/Agrobacterium group</taxon>
        <taxon>Rhizobium</taxon>
    </lineage>
</organism>